<dbReference type="SUPFAM" id="SSF50630">
    <property type="entry name" value="Acid proteases"/>
    <property type="match status" value="1"/>
</dbReference>
<dbReference type="CDD" id="cd05483">
    <property type="entry name" value="retropepsin_like_bacteria"/>
    <property type="match status" value="1"/>
</dbReference>
<dbReference type="NCBIfam" id="TIGR02281">
    <property type="entry name" value="clan_AA_DTGA"/>
    <property type="match status" value="1"/>
</dbReference>
<sequence length="216" mass="22871">MATGHSSLGWLSCLCLLLASPLQAVEVGIAGVFPNKALLVIDGAPPKGVAVGQKTEQGVKLVAVEDGAAIVEVDGKRRTLRVGQSVVSQQSSDRTPTLTLSSDASGHFYATGNINGGTIRFLVDTGATMVSIGASDARRLGLDLRNAQVGYTQTANGTARVYKVLLSTVRIGDVTLTDVDGLVHESDMPIALLGMSFLNRMEMQRDGQRMILKKRY</sequence>
<dbReference type="GO" id="GO:0008233">
    <property type="term" value="F:peptidase activity"/>
    <property type="evidence" value="ECO:0007669"/>
    <property type="project" value="UniProtKB-KW"/>
</dbReference>
<dbReference type="GO" id="GO:0006508">
    <property type="term" value="P:proteolysis"/>
    <property type="evidence" value="ECO:0007669"/>
    <property type="project" value="UniProtKB-KW"/>
</dbReference>
<dbReference type="EMBL" id="SHKM01000001">
    <property type="protein sequence ID" value="RZT90443.1"/>
    <property type="molecule type" value="Genomic_DNA"/>
</dbReference>
<feature type="chain" id="PRO_5047389027" evidence="1">
    <location>
        <begin position="25"/>
        <end position="216"/>
    </location>
</feature>
<accession>A0ABY0IUL1</accession>
<dbReference type="InterPro" id="IPR011969">
    <property type="entry name" value="Clan_AA_Asp_peptidase_C"/>
</dbReference>
<comment type="caution">
    <text evidence="2">The sequence shown here is derived from an EMBL/GenBank/DDBJ whole genome shotgun (WGS) entry which is preliminary data.</text>
</comment>
<dbReference type="Gene3D" id="2.40.70.10">
    <property type="entry name" value="Acid Proteases"/>
    <property type="match status" value="1"/>
</dbReference>
<feature type="signal peptide" evidence="1">
    <location>
        <begin position="1"/>
        <end position="24"/>
    </location>
</feature>
<dbReference type="PROSITE" id="PS00141">
    <property type="entry name" value="ASP_PROTEASE"/>
    <property type="match status" value="1"/>
</dbReference>
<protein>
    <submittedName>
        <fullName evidence="2">Aspartyl protease family protein</fullName>
    </submittedName>
</protein>
<name>A0ABY0IUL1_9RHOO</name>
<dbReference type="InterPro" id="IPR021109">
    <property type="entry name" value="Peptidase_aspartic_dom_sf"/>
</dbReference>
<keyword evidence="1" id="KW-0732">Signal</keyword>
<keyword evidence="3" id="KW-1185">Reference proteome</keyword>
<organism evidence="2 3">
    <name type="scientific">Azospira oryzae</name>
    <dbReference type="NCBI Taxonomy" id="146939"/>
    <lineage>
        <taxon>Bacteria</taxon>
        <taxon>Pseudomonadati</taxon>
        <taxon>Pseudomonadota</taxon>
        <taxon>Betaproteobacteria</taxon>
        <taxon>Rhodocyclales</taxon>
        <taxon>Rhodocyclaceae</taxon>
        <taxon>Azospira</taxon>
    </lineage>
</organism>
<reference evidence="2 3" key="1">
    <citation type="submission" date="2019-02" db="EMBL/GenBank/DDBJ databases">
        <title>Genomic Encyclopedia of Type Strains, Phase IV (KMG-IV): sequencing the most valuable type-strain genomes for metagenomic binning, comparative biology and taxonomic classification.</title>
        <authorList>
            <person name="Goeker M."/>
        </authorList>
    </citation>
    <scope>NUCLEOTIDE SEQUENCE [LARGE SCALE GENOMIC DNA]</scope>
    <source>
        <strain evidence="2 3">DSM 21223</strain>
    </source>
</reference>
<evidence type="ECO:0000313" key="2">
    <source>
        <dbReference type="EMBL" id="RZT90443.1"/>
    </source>
</evidence>
<keyword evidence="2" id="KW-0645">Protease</keyword>
<proteinExistence type="predicted"/>
<gene>
    <name evidence="2" type="ORF">EV678_1259</name>
</gene>
<keyword evidence="2" id="KW-0378">Hydrolase</keyword>
<evidence type="ECO:0000256" key="1">
    <source>
        <dbReference type="SAM" id="SignalP"/>
    </source>
</evidence>
<evidence type="ECO:0000313" key="3">
    <source>
        <dbReference type="Proteomes" id="UP000292136"/>
    </source>
</evidence>
<dbReference type="Pfam" id="PF13975">
    <property type="entry name" value="gag-asp_proteas"/>
    <property type="match status" value="1"/>
</dbReference>
<dbReference type="InterPro" id="IPR001969">
    <property type="entry name" value="Aspartic_peptidase_AS"/>
</dbReference>
<dbReference type="Proteomes" id="UP000292136">
    <property type="component" value="Unassembled WGS sequence"/>
</dbReference>
<dbReference type="InterPro" id="IPR034122">
    <property type="entry name" value="Retropepsin-like_bacterial"/>
</dbReference>